<protein>
    <recommendedName>
        <fullName evidence="1">AB hydrolase-1 domain-containing protein</fullName>
    </recommendedName>
</protein>
<dbReference type="InterPro" id="IPR029058">
    <property type="entry name" value="AB_hydrolase_fold"/>
</dbReference>
<evidence type="ECO:0000259" key="1">
    <source>
        <dbReference type="Pfam" id="PF00561"/>
    </source>
</evidence>
<organism evidence="2 3">
    <name type="scientific">Skermanella aerolata</name>
    <dbReference type="NCBI Taxonomy" id="393310"/>
    <lineage>
        <taxon>Bacteria</taxon>
        <taxon>Pseudomonadati</taxon>
        <taxon>Pseudomonadota</taxon>
        <taxon>Alphaproteobacteria</taxon>
        <taxon>Rhodospirillales</taxon>
        <taxon>Azospirillaceae</taxon>
        <taxon>Skermanella</taxon>
    </lineage>
</organism>
<dbReference type="InterPro" id="IPR000073">
    <property type="entry name" value="AB_hydrolase_1"/>
</dbReference>
<dbReference type="PANTHER" id="PTHR46438">
    <property type="entry name" value="ALPHA/BETA-HYDROLASES SUPERFAMILY PROTEIN"/>
    <property type="match status" value="1"/>
</dbReference>
<dbReference type="SUPFAM" id="SSF53474">
    <property type="entry name" value="alpha/beta-Hydrolases"/>
    <property type="match status" value="1"/>
</dbReference>
<dbReference type="PANTHER" id="PTHR46438:SF2">
    <property type="entry name" value="ALPHA_BETA-HYDROLASES SUPERFAMILY PROTEIN"/>
    <property type="match status" value="1"/>
</dbReference>
<reference evidence="2 3" key="1">
    <citation type="submission" date="2019-07" db="EMBL/GenBank/DDBJ databases">
        <title>Whole genome shotgun sequence of Skermanella aerolata NBRC 106429.</title>
        <authorList>
            <person name="Hosoyama A."/>
            <person name="Uohara A."/>
            <person name="Ohji S."/>
            <person name="Ichikawa N."/>
        </authorList>
    </citation>
    <scope>NUCLEOTIDE SEQUENCE [LARGE SCALE GENOMIC DNA]</scope>
    <source>
        <strain evidence="2 3">NBRC 106429</strain>
    </source>
</reference>
<dbReference type="AlphaFoldDB" id="A0A512DYR9"/>
<dbReference type="EMBL" id="BJYZ01000030">
    <property type="protein sequence ID" value="GEO41637.1"/>
    <property type="molecule type" value="Genomic_DNA"/>
</dbReference>
<dbReference type="Proteomes" id="UP000321523">
    <property type="component" value="Unassembled WGS sequence"/>
</dbReference>
<dbReference type="Gene3D" id="3.40.50.1820">
    <property type="entry name" value="alpha/beta hydrolase"/>
    <property type="match status" value="1"/>
</dbReference>
<comment type="caution">
    <text evidence="2">The sequence shown here is derived from an EMBL/GenBank/DDBJ whole genome shotgun (WGS) entry which is preliminary data.</text>
</comment>
<evidence type="ECO:0000313" key="2">
    <source>
        <dbReference type="EMBL" id="GEO41637.1"/>
    </source>
</evidence>
<feature type="domain" description="AB hydrolase-1" evidence="1">
    <location>
        <begin position="34"/>
        <end position="138"/>
    </location>
</feature>
<keyword evidence="3" id="KW-1185">Reference proteome</keyword>
<sequence>MSRPPTLPRALDADLHETTGRSGRLAYYVGGDGPPLLLVHSINAAASAYEVKPVYDRMRTFRRVYSVELPGYGHSDRSDRRYDIRLFTDAVHDMLDLIERETGAQPVDALALSLSSEFLARAAVEKPERLRTLAFVTPTGFSKGSTRAHGGLRKKASREMPGLHKVLSFPLWGHGLYSLLTSKRSIRYFLERTWGSKQIDDQMVEYDHITTHQPGAEHAPFAFLSGRLFSSDIRDLYERLTQPVWMPHGTRGDFKDFSGVDLVAKRPNWTVQPFDAGALVHFEWPDEFAASYRRFLDGQ</sequence>
<gene>
    <name evidence="2" type="ORF">SAE02_57850</name>
</gene>
<dbReference type="Pfam" id="PF00561">
    <property type="entry name" value="Abhydrolase_1"/>
    <property type="match status" value="1"/>
</dbReference>
<name>A0A512DYR9_9PROT</name>
<dbReference type="OrthoDB" id="9808398at2"/>
<proteinExistence type="predicted"/>
<accession>A0A512DYR9</accession>
<evidence type="ECO:0000313" key="3">
    <source>
        <dbReference type="Proteomes" id="UP000321523"/>
    </source>
</evidence>
<dbReference type="RefSeq" id="WP_044437533.1">
    <property type="nucleotide sequence ID" value="NZ_BJYZ01000030.1"/>
</dbReference>